<sequence>MSNATVRKNTILQSGSSNFPEIARTIKEVKAGPFSVKGRLARTSVSLTPLLLAACGGGGSTAAPTSPTTPTTPSTPSAGTFTETSTNTWTAVDDSDSTLDMSSSTEDLTVIGKGGDDTIITGAGNDDINGGGGLDTINAGPGADIINGGGDYYDIVSYETSSAGVTINLTTGEISGGDAEGDTLIDIEWVTGSAHDDTLVGDWERNVLRGGDGDDILYGMGGWDSLYGGAGENYLYGGDFDDAIVWDQGGEFLDHVDGGEGNDLFTIISPEGQVVDFDLTGKDIVNIERIYLSTGEQILRLNRDDIINVTDANNSLTIGAGSSFDDQIIVEDAGWTPYGIEKVESAANIYLVYDNGSVFLKINPDANTEGLPDIEANFTETTANNFSVTTPGQIAILYRPDVTPNLTVTGDTNDDSIYTGDGDDQINAGAGNDFIFAGLGYNYIYGGPGDDKIYAFEGSYIDGGDGDDIIYGGEVPGYGFGSIDLEGNELHGGTGNDYIYGSEAADLIAGDDGDDFIIGYEGDDTISGGGGADVIWGMEGNDQISGGAGDDSLDGYEGDDQIAGDDGSDMLSGNAGDDILDGGAGNDFLSGDGGVDILYGGIGDDHMILTPEDSYDGGDGEDAVQFYENEEIDFDLSQIDMVNIEIVDIDHGGSTDITFTVQDILDVTDADNILVLQGDADDTVTSTGEGWVQGADQDYDGETYHTYTSGGATLLVDQEVTFTI</sequence>
<dbReference type="PANTHER" id="PTHR38340:SF1">
    <property type="entry name" value="S-LAYER PROTEIN"/>
    <property type="match status" value="1"/>
</dbReference>
<dbReference type="PRINTS" id="PR00313">
    <property type="entry name" value="CABNDNGRPT"/>
</dbReference>
<dbReference type="InterPro" id="IPR001343">
    <property type="entry name" value="Hemolysn_Ca-bd"/>
</dbReference>
<evidence type="ECO:0000256" key="2">
    <source>
        <dbReference type="ARBA" id="ARBA00022525"/>
    </source>
</evidence>
<keyword evidence="2" id="KW-0964">Secreted</keyword>
<accession>A0A501PST9</accession>
<evidence type="ECO:0000313" key="4">
    <source>
        <dbReference type="EMBL" id="TPD63218.1"/>
    </source>
</evidence>
<dbReference type="SUPFAM" id="SSF51120">
    <property type="entry name" value="beta-Roll"/>
    <property type="match status" value="4"/>
</dbReference>
<proteinExistence type="predicted"/>
<name>A0A501PST9_9PROT</name>
<dbReference type="RefSeq" id="WP_139938545.1">
    <property type="nucleotide sequence ID" value="NZ_JBHSYP010000022.1"/>
</dbReference>
<dbReference type="Proteomes" id="UP000319148">
    <property type="component" value="Unassembled WGS sequence"/>
</dbReference>
<comment type="caution">
    <text evidence="4">The sequence shown here is derived from an EMBL/GenBank/DDBJ whole genome shotgun (WGS) entry which is preliminary data.</text>
</comment>
<feature type="compositionally biased region" description="Low complexity" evidence="3">
    <location>
        <begin position="61"/>
        <end position="80"/>
    </location>
</feature>
<dbReference type="OrthoDB" id="9342475at2"/>
<gene>
    <name evidence="4" type="ORF">FIV46_03850</name>
</gene>
<dbReference type="InterPro" id="IPR050557">
    <property type="entry name" value="RTX_toxin/Mannuronan_C5-epim"/>
</dbReference>
<dbReference type="InterPro" id="IPR018511">
    <property type="entry name" value="Hemolysin-typ_Ca-bd_CS"/>
</dbReference>
<keyword evidence="5" id="KW-1185">Reference proteome</keyword>
<dbReference type="InterPro" id="IPR011049">
    <property type="entry name" value="Serralysin-like_metalloprot_C"/>
</dbReference>
<organism evidence="4 5">
    <name type="scientific">Emcibacter nanhaiensis</name>
    <dbReference type="NCBI Taxonomy" id="1505037"/>
    <lineage>
        <taxon>Bacteria</taxon>
        <taxon>Pseudomonadati</taxon>
        <taxon>Pseudomonadota</taxon>
        <taxon>Alphaproteobacteria</taxon>
        <taxon>Emcibacterales</taxon>
        <taxon>Emcibacteraceae</taxon>
        <taxon>Emcibacter</taxon>
    </lineage>
</organism>
<reference evidence="5" key="1">
    <citation type="submission" date="2019-06" db="EMBL/GenBank/DDBJ databases">
        <title>The complete genome of Emcibacter congregatus ZYLT.</title>
        <authorList>
            <person name="Zhao Z."/>
        </authorList>
    </citation>
    <scope>NUCLEOTIDE SEQUENCE [LARGE SCALE GENOMIC DNA]</scope>
    <source>
        <strain evidence="5">MCCC 1A06723</strain>
    </source>
</reference>
<evidence type="ECO:0000256" key="1">
    <source>
        <dbReference type="ARBA" id="ARBA00004613"/>
    </source>
</evidence>
<comment type="subcellular location">
    <subcellularLocation>
        <location evidence="1">Secreted</location>
    </subcellularLocation>
</comment>
<dbReference type="AlphaFoldDB" id="A0A501PST9"/>
<evidence type="ECO:0000256" key="3">
    <source>
        <dbReference type="SAM" id="MobiDB-lite"/>
    </source>
</evidence>
<dbReference type="PROSITE" id="PS00330">
    <property type="entry name" value="HEMOLYSIN_CALCIUM"/>
    <property type="match status" value="3"/>
</dbReference>
<protein>
    <submittedName>
        <fullName evidence="4">Calcium-binding protein</fullName>
    </submittedName>
</protein>
<dbReference type="PANTHER" id="PTHR38340">
    <property type="entry name" value="S-LAYER PROTEIN"/>
    <property type="match status" value="1"/>
</dbReference>
<evidence type="ECO:0000313" key="5">
    <source>
        <dbReference type="Proteomes" id="UP000319148"/>
    </source>
</evidence>
<dbReference type="Pfam" id="PF00353">
    <property type="entry name" value="HemolysinCabind"/>
    <property type="match status" value="7"/>
</dbReference>
<feature type="region of interest" description="Disordered" evidence="3">
    <location>
        <begin position="57"/>
        <end position="84"/>
    </location>
</feature>
<dbReference type="GO" id="GO:0005576">
    <property type="term" value="C:extracellular region"/>
    <property type="evidence" value="ECO:0007669"/>
    <property type="project" value="UniProtKB-SubCell"/>
</dbReference>
<dbReference type="GO" id="GO:0005509">
    <property type="term" value="F:calcium ion binding"/>
    <property type="evidence" value="ECO:0007669"/>
    <property type="project" value="InterPro"/>
</dbReference>
<dbReference type="EMBL" id="VFIY01000004">
    <property type="protein sequence ID" value="TPD63218.1"/>
    <property type="molecule type" value="Genomic_DNA"/>
</dbReference>
<dbReference type="Gene3D" id="2.150.10.10">
    <property type="entry name" value="Serralysin-like metalloprotease, C-terminal"/>
    <property type="match status" value="5"/>
</dbReference>